<dbReference type="OrthoDB" id="3366178at2759"/>
<evidence type="ECO:0000256" key="1">
    <source>
        <dbReference type="SAM" id="MobiDB-lite"/>
    </source>
</evidence>
<feature type="compositionally biased region" description="Polar residues" evidence="1">
    <location>
        <begin position="105"/>
        <end position="115"/>
    </location>
</feature>
<protein>
    <submittedName>
        <fullName evidence="2">Uncharacterized protein</fullName>
    </submittedName>
</protein>
<dbReference type="RefSeq" id="XP_018281636.1">
    <property type="nucleotide sequence ID" value="XM_018422207.1"/>
</dbReference>
<proteinExistence type="predicted"/>
<evidence type="ECO:0000313" key="3">
    <source>
        <dbReference type="Proteomes" id="UP000053611"/>
    </source>
</evidence>
<dbReference type="GeneID" id="28982810"/>
<name>A0A0J0XVN7_9TREE</name>
<feature type="region of interest" description="Disordered" evidence="1">
    <location>
        <begin position="82"/>
        <end position="134"/>
    </location>
</feature>
<feature type="compositionally biased region" description="Low complexity" evidence="1">
    <location>
        <begin position="94"/>
        <end position="104"/>
    </location>
</feature>
<feature type="compositionally biased region" description="Basic and acidic residues" evidence="1">
    <location>
        <begin position="316"/>
        <end position="342"/>
    </location>
</feature>
<accession>A0A0J0XVN7</accession>
<dbReference type="EMBL" id="KQ087183">
    <property type="protein sequence ID" value="KLT45145.1"/>
    <property type="molecule type" value="Genomic_DNA"/>
</dbReference>
<keyword evidence="3" id="KW-1185">Reference proteome</keyword>
<feature type="region of interest" description="Disordered" evidence="1">
    <location>
        <begin position="1"/>
        <end position="40"/>
    </location>
</feature>
<gene>
    <name evidence="2" type="ORF">CC85DRAFT_283061</name>
</gene>
<dbReference type="Proteomes" id="UP000053611">
    <property type="component" value="Unassembled WGS sequence"/>
</dbReference>
<sequence length="374" mass="40001">MSVAAAPLAAPNTISPQRSRSMSPHSILRPCSSVVEPSKDAAGNRQFGWLAAPPKDLAAPRPSPVVVAELQPQAQIFTAPAHAVHGSPTSDAELSVPPLSPSVSQDSVADSQPSLPESLEPHDGDMTPRSSAASPCIRFGALPERPPELRRRNSITLGVLARKNMLTAQGTTGQGNVKRVMMTDDEWEEYQRQFAAKNQTNQAVDLGAVVKSGARNFFGKLRRGSNSSTTSTALNSSVAASSPARGRSDSAPGAAPVSANRVASSRDRVAIAPPVPEEPEEAGDETPRRGRSPSPMRHAPHSHHHFNRSPSPPRTVFHDEDTLNKHEHDERRPTDDASYERMRHYTSTEASLGFEMSNYASDGRPAFARSASGA</sequence>
<reference evidence="2 3" key="1">
    <citation type="submission" date="2015-03" db="EMBL/GenBank/DDBJ databases">
        <title>Genomics and transcriptomics of the oil-accumulating basidiomycete yeast T. oleaginosus allow insights into substrate utilization and the diverse evolutionary trajectories of mating systems in fungi.</title>
        <authorList>
            <consortium name="DOE Joint Genome Institute"/>
            <person name="Kourist R."/>
            <person name="Kracht O."/>
            <person name="Bracharz F."/>
            <person name="Lipzen A."/>
            <person name="Nolan M."/>
            <person name="Ohm R."/>
            <person name="Grigoriev I."/>
            <person name="Sun S."/>
            <person name="Heitman J."/>
            <person name="Bruck T."/>
            <person name="Nowrousian M."/>
        </authorList>
    </citation>
    <scope>NUCLEOTIDE SEQUENCE [LARGE SCALE GENOMIC DNA]</scope>
    <source>
        <strain evidence="2 3">IBC0246</strain>
    </source>
</reference>
<organism evidence="2 3">
    <name type="scientific">Cutaneotrichosporon oleaginosum</name>
    <dbReference type="NCBI Taxonomy" id="879819"/>
    <lineage>
        <taxon>Eukaryota</taxon>
        <taxon>Fungi</taxon>
        <taxon>Dikarya</taxon>
        <taxon>Basidiomycota</taxon>
        <taxon>Agaricomycotina</taxon>
        <taxon>Tremellomycetes</taxon>
        <taxon>Trichosporonales</taxon>
        <taxon>Trichosporonaceae</taxon>
        <taxon>Cutaneotrichosporon</taxon>
    </lineage>
</organism>
<feature type="region of interest" description="Disordered" evidence="1">
    <location>
        <begin position="219"/>
        <end position="342"/>
    </location>
</feature>
<feature type="compositionally biased region" description="Basic residues" evidence="1">
    <location>
        <begin position="298"/>
        <end position="307"/>
    </location>
</feature>
<evidence type="ECO:0000313" key="2">
    <source>
        <dbReference type="EMBL" id="KLT45145.1"/>
    </source>
</evidence>
<dbReference type="AlphaFoldDB" id="A0A0J0XVN7"/>
<feature type="compositionally biased region" description="Low complexity" evidence="1">
    <location>
        <begin position="225"/>
        <end position="242"/>
    </location>
</feature>
<feature type="compositionally biased region" description="Polar residues" evidence="1">
    <location>
        <begin position="12"/>
        <end position="24"/>
    </location>
</feature>